<dbReference type="AlphaFoldDB" id="A0ABD3X594"/>
<accession>A0ABD3X594</accession>
<sequence length="87" mass="9986">MVKGPEDERTVGNIDQCEDQSKNEVVNYSIVTADTDQREDIEVDKLTTMNVEMLSKLQMADISLQSIREKSFAILEEAEEEPMSLFW</sequence>
<dbReference type="Proteomes" id="UP001634394">
    <property type="component" value="Unassembled WGS sequence"/>
</dbReference>
<proteinExistence type="predicted"/>
<protein>
    <submittedName>
        <fullName evidence="1">Uncharacterized protein</fullName>
    </submittedName>
</protein>
<gene>
    <name evidence="1" type="ORF">ACJMK2_032862</name>
</gene>
<feature type="non-terminal residue" evidence="1">
    <location>
        <position position="87"/>
    </location>
</feature>
<evidence type="ECO:0000313" key="1">
    <source>
        <dbReference type="EMBL" id="KAL3880638.1"/>
    </source>
</evidence>
<reference evidence="1 2" key="1">
    <citation type="submission" date="2024-11" db="EMBL/GenBank/DDBJ databases">
        <title>Chromosome-level genome assembly of the freshwater bivalve Anodonta woodiana.</title>
        <authorList>
            <person name="Chen X."/>
        </authorList>
    </citation>
    <scope>NUCLEOTIDE SEQUENCE [LARGE SCALE GENOMIC DNA]</scope>
    <source>
        <strain evidence="1">MN2024</strain>
        <tissue evidence="1">Gills</tissue>
    </source>
</reference>
<evidence type="ECO:0000313" key="2">
    <source>
        <dbReference type="Proteomes" id="UP001634394"/>
    </source>
</evidence>
<keyword evidence="2" id="KW-1185">Reference proteome</keyword>
<comment type="caution">
    <text evidence="1">The sequence shown here is derived from an EMBL/GenBank/DDBJ whole genome shotgun (WGS) entry which is preliminary data.</text>
</comment>
<name>A0ABD3X594_SINWO</name>
<organism evidence="1 2">
    <name type="scientific">Sinanodonta woodiana</name>
    <name type="common">Chinese pond mussel</name>
    <name type="synonym">Anodonta woodiana</name>
    <dbReference type="NCBI Taxonomy" id="1069815"/>
    <lineage>
        <taxon>Eukaryota</taxon>
        <taxon>Metazoa</taxon>
        <taxon>Spiralia</taxon>
        <taxon>Lophotrochozoa</taxon>
        <taxon>Mollusca</taxon>
        <taxon>Bivalvia</taxon>
        <taxon>Autobranchia</taxon>
        <taxon>Heteroconchia</taxon>
        <taxon>Palaeoheterodonta</taxon>
        <taxon>Unionida</taxon>
        <taxon>Unionoidea</taxon>
        <taxon>Unionidae</taxon>
        <taxon>Unioninae</taxon>
        <taxon>Sinanodonta</taxon>
    </lineage>
</organism>
<dbReference type="EMBL" id="JBJQND010000004">
    <property type="protein sequence ID" value="KAL3880638.1"/>
    <property type="molecule type" value="Genomic_DNA"/>
</dbReference>